<organism evidence="1 2">
    <name type="scientific">Virgisporangium ochraceum</name>
    <dbReference type="NCBI Taxonomy" id="65505"/>
    <lineage>
        <taxon>Bacteria</taxon>
        <taxon>Bacillati</taxon>
        <taxon>Actinomycetota</taxon>
        <taxon>Actinomycetes</taxon>
        <taxon>Micromonosporales</taxon>
        <taxon>Micromonosporaceae</taxon>
        <taxon>Virgisporangium</taxon>
    </lineage>
</organism>
<keyword evidence="2" id="KW-1185">Reference proteome</keyword>
<accession>A0A8J3ZRR2</accession>
<reference evidence="1" key="1">
    <citation type="submission" date="2021-01" db="EMBL/GenBank/DDBJ databases">
        <title>Whole genome shotgun sequence of Virgisporangium ochraceum NBRC 16418.</title>
        <authorList>
            <person name="Komaki H."/>
            <person name="Tamura T."/>
        </authorList>
    </citation>
    <scope>NUCLEOTIDE SEQUENCE</scope>
    <source>
        <strain evidence="1">NBRC 16418</strain>
    </source>
</reference>
<name>A0A8J3ZRR2_9ACTN</name>
<sequence length="78" mass="8493">MEKNIANSAAKNISSLESQTIVPTATMFGRVNEWIWFLAMPGAAVTRSLCRLRDRLAARGPDVKVRAPQTPPAGDLAR</sequence>
<dbReference type="AlphaFoldDB" id="A0A8J3ZRR2"/>
<evidence type="ECO:0000313" key="2">
    <source>
        <dbReference type="Proteomes" id="UP000635606"/>
    </source>
</evidence>
<proteinExistence type="predicted"/>
<evidence type="ECO:0000313" key="1">
    <source>
        <dbReference type="EMBL" id="GIJ68714.1"/>
    </source>
</evidence>
<protein>
    <submittedName>
        <fullName evidence="1">Uncharacterized protein</fullName>
    </submittedName>
</protein>
<dbReference type="EMBL" id="BOPH01000047">
    <property type="protein sequence ID" value="GIJ68714.1"/>
    <property type="molecule type" value="Genomic_DNA"/>
</dbReference>
<gene>
    <name evidence="1" type="ORF">Voc01_036310</name>
</gene>
<dbReference type="Proteomes" id="UP000635606">
    <property type="component" value="Unassembled WGS sequence"/>
</dbReference>
<comment type="caution">
    <text evidence="1">The sequence shown here is derived from an EMBL/GenBank/DDBJ whole genome shotgun (WGS) entry which is preliminary data.</text>
</comment>